<evidence type="ECO:0000313" key="3">
    <source>
        <dbReference type="EMBL" id="OWY99570.1"/>
    </source>
</evidence>
<keyword evidence="4" id="KW-1185">Reference proteome</keyword>
<protein>
    <recommendedName>
        <fullName evidence="2">DUF7726 domain-containing protein</fullName>
    </recommendedName>
</protein>
<evidence type="ECO:0000256" key="1">
    <source>
        <dbReference type="SAM" id="MobiDB-lite"/>
    </source>
</evidence>
<name>A0A225V266_9STRA</name>
<dbReference type="PANTHER" id="PTHR42339:SF1">
    <property type="entry name" value="HISTONE H1"/>
    <property type="match status" value="1"/>
</dbReference>
<dbReference type="EMBL" id="NBNE01008356">
    <property type="protein sequence ID" value="OWY99570.1"/>
    <property type="molecule type" value="Genomic_DNA"/>
</dbReference>
<feature type="compositionally biased region" description="Basic and acidic residues" evidence="1">
    <location>
        <begin position="154"/>
        <end position="182"/>
    </location>
</feature>
<reference evidence="4" key="1">
    <citation type="submission" date="2017-03" db="EMBL/GenBank/DDBJ databases">
        <title>Phytopthora megakarya and P. palmivora, two closely related causual agents of cacao black pod achieved similar genome size and gene model numbers by different mechanisms.</title>
        <authorList>
            <person name="Ali S."/>
            <person name="Shao J."/>
            <person name="Larry D.J."/>
            <person name="Kronmiller B."/>
            <person name="Shen D."/>
            <person name="Strem M.D."/>
            <person name="Melnick R.L."/>
            <person name="Guiltinan M.J."/>
            <person name="Tyler B.M."/>
            <person name="Meinhardt L.W."/>
            <person name="Bailey B.A."/>
        </authorList>
    </citation>
    <scope>NUCLEOTIDE SEQUENCE [LARGE SCALE GENOMIC DNA]</scope>
    <source>
        <strain evidence="4">zdho120</strain>
    </source>
</reference>
<proteinExistence type="predicted"/>
<feature type="domain" description="DUF7726" evidence="2">
    <location>
        <begin position="66"/>
        <end position="136"/>
    </location>
</feature>
<feature type="region of interest" description="Disordered" evidence="1">
    <location>
        <begin position="41"/>
        <end position="64"/>
    </location>
</feature>
<accession>A0A225V266</accession>
<feature type="non-terminal residue" evidence="3">
    <location>
        <position position="190"/>
    </location>
</feature>
<feature type="compositionally biased region" description="Acidic residues" evidence="1">
    <location>
        <begin position="54"/>
        <end position="64"/>
    </location>
</feature>
<evidence type="ECO:0000313" key="4">
    <source>
        <dbReference type="Proteomes" id="UP000198211"/>
    </source>
</evidence>
<comment type="caution">
    <text evidence="3">The sequence shown here is derived from an EMBL/GenBank/DDBJ whole genome shotgun (WGS) entry which is preliminary data.</text>
</comment>
<feature type="region of interest" description="Disordered" evidence="1">
    <location>
        <begin position="139"/>
        <end position="190"/>
    </location>
</feature>
<dbReference type="OrthoDB" id="2592504at2759"/>
<evidence type="ECO:0000259" key="2">
    <source>
        <dbReference type="Pfam" id="PF24852"/>
    </source>
</evidence>
<gene>
    <name evidence="3" type="ORF">PHMEG_00029405</name>
</gene>
<dbReference type="InterPro" id="IPR056143">
    <property type="entry name" value="DUF7726"/>
</dbReference>
<dbReference type="Proteomes" id="UP000198211">
    <property type="component" value="Unassembled WGS sequence"/>
</dbReference>
<organism evidence="3 4">
    <name type="scientific">Phytophthora megakarya</name>
    <dbReference type="NCBI Taxonomy" id="4795"/>
    <lineage>
        <taxon>Eukaryota</taxon>
        <taxon>Sar</taxon>
        <taxon>Stramenopiles</taxon>
        <taxon>Oomycota</taxon>
        <taxon>Peronosporomycetes</taxon>
        <taxon>Peronosporales</taxon>
        <taxon>Peronosporaceae</taxon>
        <taxon>Phytophthora</taxon>
    </lineage>
</organism>
<dbReference type="Pfam" id="PF24852">
    <property type="entry name" value="DUF7726"/>
    <property type="match status" value="1"/>
</dbReference>
<sequence length="190" mass="21654">MNMSTLLNESVPDSISSFITNNASYSCVDVPTSIAAALARPPPETLPFPHQENGSDDEFDEDNPEWAKWNCNQIRNKIRRFLGTKEMTQTAFLKLIDVNSNSYRRFMSYSGPDTGNGNYTFEGASIFFYRLEQKEKEEKAKLKAMTPKDRKRKATEQKEAKAKRSKDGDELLRRIEEVKVPDMNDDGSVP</sequence>
<dbReference type="STRING" id="4795.A0A225V266"/>
<dbReference type="AlphaFoldDB" id="A0A225V266"/>
<dbReference type="PANTHER" id="PTHR42339">
    <property type="entry name" value="HISTONE H1"/>
    <property type="match status" value="1"/>
</dbReference>